<accession>A0A367KHE7</accession>
<dbReference type="GO" id="GO:0000026">
    <property type="term" value="F:alpha-1,2-mannosyltransferase activity"/>
    <property type="evidence" value="ECO:0007669"/>
    <property type="project" value="TreeGrafter"/>
</dbReference>
<dbReference type="Pfam" id="PF01793">
    <property type="entry name" value="Glyco_transf_15"/>
    <property type="match status" value="1"/>
</dbReference>
<feature type="non-terminal residue" evidence="4">
    <location>
        <position position="1"/>
    </location>
</feature>
<dbReference type="GO" id="GO:0006487">
    <property type="term" value="P:protein N-linked glycosylation"/>
    <property type="evidence" value="ECO:0007669"/>
    <property type="project" value="TreeGrafter"/>
</dbReference>
<comment type="caution">
    <text evidence="4">The sequence shown here is derived from an EMBL/GenBank/DDBJ whole genome shotgun (WGS) entry which is preliminary data.</text>
</comment>
<evidence type="ECO:0000256" key="1">
    <source>
        <dbReference type="ARBA" id="ARBA00007677"/>
    </source>
</evidence>
<sequence>SPTPNKDKPTYPRRQLSKTSIRVTIIAALFLICLFVGQRIQWGPLSEKFDTKDAAIIQYFCNQQEHAIDDKIQIKQQTKAVEHGRPNHLSPDVLPDLTIPQEVWDQLPVKGAYYMIVRNEKLNDAKAVIDSMEAHMKNGTRYPWIILNNQHFTLSFRKYIQRVTKAPVFFGKIDLEAWEYPYWVDVARAEEVISDQEYGDDHRIAKLSYHQLLRYQSGLFFHHPLFQDVEYTWRVEPGADYSCNMDKDMFMFMKENNKKLGFVITMKESPMHIPTLWKRVNEFRMIYPEYVLDENATIYPWIYNEREDDYNYCHFWSNFQLADLSFFRSEGYQKYFEFLDKTGNFFYERWGDAPVQTIAASLFLKKEEIHFFNDIGYTHSIATHCPYDEKLIRNCSCDVTINYDFYQDSCLKKLLKILDPQLLASMKKFINEKDIAIPGMLP</sequence>
<keyword evidence="5" id="KW-1185">Reference proteome</keyword>
<dbReference type="GO" id="GO:0005794">
    <property type="term" value="C:Golgi apparatus"/>
    <property type="evidence" value="ECO:0007669"/>
    <property type="project" value="TreeGrafter"/>
</dbReference>
<dbReference type="AlphaFoldDB" id="A0A367KHE7"/>
<dbReference type="GO" id="GO:0016020">
    <property type="term" value="C:membrane"/>
    <property type="evidence" value="ECO:0007669"/>
    <property type="project" value="InterPro"/>
</dbReference>
<gene>
    <name evidence="4" type="primary">KRE2_11</name>
    <name evidence="4" type="ORF">CU098_011384</name>
</gene>
<keyword evidence="2 4" id="KW-0808">Transferase</keyword>
<evidence type="ECO:0000256" key="3">
    <source>
        <dbReference type="SAM" id="Phobius"/>
    </source>
</evidence>
<reference evidence="4 5" key="1">
    <citation type="journal article" date="2018" name="G3 (Bethesda)">
        <title>Phylogenetic and Phylogenomic Definition of Rhizopus Species.</title>
        <authorList>
            <person name="Gryganskyi A.P."/>
            <person name="Golan J."/>
            <person name="Dolatabadi S."/>
            <person name="Mondo S."/>
            <person name="Robb S."/>
            <person name="Idnurm A."/>
            <person name="Muszewska A."/>
            <person name="Steczkiewicz K."/>
            <person name="Masonjones S."/>
            <person name="Liao H.L."/>
            <person name="Gajdeczka M.T."/>
            <person name="Anike F."/>
            <person name="Vuek A."/>
            <person name="Anishchenko I.M."/>
            <person name="Voigt K."/>
            <person name="de Hoog G.S."/>
            <person name="Smith M.E."/>
            <person name="Heitman J."/>
            <person name="Vilgalys R."/>
            <person name="Stajich J.E."/>
        </authorList>
    </citation>
    <scope>NUCLEOTIDE SEQUENCE [LARGE SCALE GENOMIC DNA]</scope>
    <source>
        <strain evidence="4 5">LSU 92-RS-03</strain>
    </source>
</reference>
<dbReference type="InterPro" id="IPR029044">
    <property type="entry name" value="Nucleotide-diphossugar_trans"/>
</dbReference>
<dbReference type="PANTHER" id="PTHR31121">
    <property type="entry name" value="ALPHA-1,2 MANNOSYLTRANSFERASE KTR1"/>
    <property type="match status" value="1"/>
</dbReference>
<dbReference type="SUPFAM" id="SSF53448">
    <property type="entry name" value="Nucleotide-diphospho-sugar transferases"/>
    <property type="match status" value="1"/>
</dbReference>
<dbReference type="EMBL" id="PJQM01001724">
    <property type="protein sequence ID" value="RCI01636.1"/>
    <property type="molecule type" value="Genomic_DNA"/>
</dbReference>
<evidence type="ECO:0000313" key="4">
    <source>
        <dbReference type="EMBL" id="RCI01636.1"/>
    </source>
</evidence>
<evidence type="ECO:0000313" key="5">
    <source>
        <dbReference type="Proteomes" id="UP000253551"/>
    </source>
</evidence>
<dbReference type="Proteomes" id="UP000253551">
    <property type="component" value="Unassembled WGS sequence"/>
</dbReference>
<name>A0A367KHE7_RHIST</name>
<dbReference type="OrthoDB" id="439943at2759"/>
<evidence type="ECO:0000256" key="2">
    <source>
        <dbReference type="ARBA" id="ARBA00022679"/>
    </source>
</evidence>
<dbReference type="Gene3D" id="3.90.550.10">
    <property type="entry name" value="Spore Coat Polysaccharide Biosynthesis Protein SpsA, Chain A"/>
    <property type="match status" value="1"/>
</dbReference>
<comment type="similarity">
    <text evidence="1">Belongs to the glycosyltransferase 15 family.</text>
</comment>
<feature type="transmembrane region" description="Helical" evidence="3">
    <location>
        <begin position="21"/>
        <end position="40"/>
    </location>
</feature>
<dbReference type="InterPro" id="IPR002685">
    <property type="entry name" value="Glyco_trans_15"/>
</dbReference>
<proteinExistence type="inferred from homology"/>
<keyword evidence="4" id="KW-0328">Glycosyltransferase</keyword>
<dbReference type="PANTHER" id="PTHR31121:SF6">
    <property type="entry name" value="ALPHA-1,2 MANNOSYLTRANSFERASE KTR1"/>
    <property type="match status" value="1"/>
</dbReference>
<keyword evidence="3" id="KW-1133">Transmembrane helix</keyword>
<keyword evidence="3" id="KW-0472">Membrane</keyword>
<protein>
    <submittedName>
        <fullName evidence="4">Alpha 1,2-mannosyltransferase 2.4.1</fullName>
    </submittedName>
</protein>
<dbReference type="GO" id="GO:0000032">
    <property type="term" value="P:cell wall mannoprotein biosynthetic process"/>
    <property type="evidence" value="ECO:0007669"/>
    <property type="project" value="TreeGrafter"/>
</dbReference>
<keyword evidence="3" id="KW-0812">Transmembrane</keyword>
<organism evidence="4 5">
    <name type="scientific">Rhizopus stolonifer</name>
    <name type="common">Rhizopus nigricans</name>
    <dbReference type="NCBI Taxonomy" id="4846"/>
    <lineage>
        <taxon>Eukaryota</taxon>
        <taxon>Fungi</taxon>
        <taxon>Fungi incertae sedis</taxon>
        <taxon>Mucoromycota</taxon>
        <taxon>Mucoromycotina</taxon>
        <taxon>Mucoromycetes</taxon>
        <taxon>Mucorales</taxon>
        <taxon>Mucorineae</taxon>
        <taxon>Rhizopodaceae</taxon>
        <taxon>Rhizopus</taxon>
    </lineage>
</organism>